<dbReference type="OMA" id="QEMEVAY"/>
<organism evidence="9 10">
    <name type="scientific">Thalassiosira oceanica</name>
    <name type="common">Marine diatom</name>
    <dbReference type="NCBI Taxonomy" id="159749"/>
    <lineage>
        <taxon>Eukaryota</taxon>
        <taxon>Sar</taxon>
        <taxon>Stramenopiles</taxon>
        <taxon>Ochrophyta</taxon>
        <taxon>Bacillariophyta</taxon>
        <taxon>Coscinodiscophyceae</taxon>
        <taxon>Thalassiosirophycidae</taxon>
        <taxon>Thalassiosirales</taxon>
        <taxon>Thalassiosiraceae</taxon>
        <taxon>Thalassiosira</taxon>
    </lineage>
</organism>
<accession>K0SEJ8</accession>
<dbReference type="Gene3D" id="1.25.10.10">
    <property type="entry name" value="Leucine-rich Repeat Variant"/>
    <property type="match status" value="1"/>
</dbReference>
<dbReference type="InterPro" id="IPR032682">
    <property type="entry name" value="Cnd1_C"/>
</dbReference>
<evidence type="ECO:0000259" key="8">
    <source>
        <dbReference type="Pfam" id="PF12717"/>
    </source>
</evidence>
<dbReference type="EMBL" id="AGNL01017141">
    <property type="protein sequence ID" value="EJK64553.1"/>
    <property type="molecule type" value="Genomic_DNA"/>
</dbReference>
<evidence type="ECO:0000256" key="4">
    <source>
        <dbReference type="ARBA" id="ARBA00023067"/>
    </source>
</evidence>
<dbReference type="SUPFAM" id="SSF48371">
    <property type="entry name" value="ARM repeat"/>
    <property type="match status" value="1"/>
</dbReference>
<dbReference type="eggNOG" id="KOG0414">
    <property type="taxonomic scope" value="Eukaryota"/>
</dbReference>
<dbReference type="GO" id="GO:0000779">
    <property type="term" value="C:condensed chromosome, centromeric region"/>
    <property type="evidence" value="ECO:0007669"/>
    <property type="project" value="TreeGrafter"/>
</dbReference>
<dbReference type="GO" id="GO:0000796">
    <property type="term" value="C:condensin complex"/>
    <property type="evidence" value="ECO:0007669"/>
    <property type="project" value="TreeGrafter"/>
</dbReference>
<comment type="caution">
    <text evidence="9">The sequence shown here is derived from an EMBL/GenBank/DDBJ whole genome shotgun (WGS) entry which is preliminary data.</text>
</comment>
<keyword evidence="3" id="KW-0498">Mitosis</keyword>
<name>K0SEJ8_THAOC</name>
<dbReference type="GO" id="GO:0010032">
    <property type="term" value="P:meiotic chromosome condensation"/>
    <property type="evidence" value="ECO:0007669"/>
    <property type="project" value="TreeGrafter"/>
</dbReference>
<feature type="compositionally biased region" description="Acidic residues" evidence="7">
    <location>
        <begin position="793"/>
        <end position="810"/>
    </location>
</feature>
<dbReference type="InterPro" id="IPR026971">
    <property type="entry name" value="CND1/NCAPD3"/>
</dbReference>
<dbReference type="GO" id="GO:0042393">
    <property type="term" value="F:histone binding"/>
    <property type="evidence" value="ECO:0007669"/>
    <property type="project" value="TreeGrafter"/>
</dbReference>
<evidence type="ECO:0000256" key="7">
    <source>
        <dbReference type="SAM" id="MobiDB-lite"/>
    </source>
</evidence>
<evidence type="ECO:0000256" key="6">
    <source>
        <dbReference type="ARBA" id="ARBA00023306"/>
    </source>
</evidence>
<evidence type="ECO:0000256" key="3">
    <source>
        <dbReference type="ARBA" id="ARBA00022776"/>
    </source>
</evidence>
<keyword evidence="2" id="KW-0132">Cell division</keyword>
<keyword evidence="10" id="KW-1185">Reference proteome</keyword>
<feature type="region of interest" description="Disordered" evidence="7">
    <location>
        <begin position="413"/>
        <end position="441"/>
    </location>
</feature>
<keyword evidence="4" id="KW-0226">DNA condensation</keyword>
<feature type="compositionally biased region" description="Basic residues" evidence="7">
    <location>
        <begin position="835"/>
        <end position="846"/>
    </location>
</feature>
<feature type="region of interest" description="Disordered" evidence="7">
    <location>
        <begin position="773"/>
        <end position="846"/>
    </location>
</feature>
<keyword evidence="5" id="KW-0539">Nucleus</keyword>
<dbReference type="OrthoDB" id="436262at2759"/>
<keyword evidence="6" id="KW-0131">Cell cycle</keyword>
<evidence type="ECO:0000313" key="10">
    <source>
        <dbReference type="Proteomes" id="UP000266841"/>
    </source>
</evidence>
<dbReference type="AlphaFoldDB" id="K0SEJ8"/>
<dbReference type="GO" id="GO:0051301">
    <property type="term" value="P:cell division"/>
    <property type="evidence" value="ECO:0007669"/>
    <property type="project" value="UniProtKB-KW"/>
</dbReference>
<evidence type="ECO:0000256" key="5">
    <source>
        <dbReference type="ARBA" id="ARBA00023242"/>
    </source>
</evidence>
<dbReference type="Proteomes" id="UP000266841">
    <property type="component" value="Unassembled WGS sequence"/>
</dbReference>
<dbReference type="PANTHER" id="PTHR14222">
    <property type="entry name" value="CONDENSIN"/>
    <property type="match status" value="1"/>
</dbReference>
<protein>
    <recommendedName>
        <fullName evidence="8">Condensin complex subunit 1 C-terminal domain-containing protein</fullName>
    </recommendedName>
</protein>
<feature type="compositionally biased region" description="Basic residues" evidence="7">
    <location>
        <begin position="775"/>
        <end position="787"/>
    </location>
</feature>
<dbReference type="InterPro" id="IPR016024">
    <property type="entry name" value="ARM-type_fold"/>
</dbReference>
<evidence type="ECO:0000313" key="9">
    <source>
        <dbReference type="EMBL" id="EJK64553.1"/>
    </source>
</evidence>
<dbReference type="PANTHER" id="PTHR14222:SF2">
    <property type="entry name" value="CONDENSIN COMPLEX SUBUNIT 1"/>
    <property type="match status" value="1"/>
</dbReference>
<evidence type="ECO:0000256" key="2">
    <source>
        <dbReference type="ARBA" id="ARBA00022618"/>
    </source>
</evidence>
<dbReference type="GO" id="GO:0007076">
    <property type="term" value="P:mitotic chromosome condensation"/>
    <property type="evidence" value="ECO:0007669"/>
    <property type="project" value="InterPro"/>
</dbReference>
<proteinExistence type="predicted"/>
<comment type="subcellular location">
    <subcellularLocation>
        <location evidence="1">Nucleus</location>
    </subcellularLocation>
</comment>
<feature type="domain" description="Condensin complex subunit 1 C-terminal" evidence="8">
    <location>
        <begin position="540"/>
        <end position="698"/>
    </location>
</feature>
<dbReference type="Pfam" id="PF12717">
    <property type="entry name" value="Cnd1"/>
    <property type="match status" value="1"/>
</dbReference>
<sequence>MGILNPDIYREKIAEIESYLRHNVPEEILKAKNAALEEAKRDGSGADMELAEIESAALAAAIDDAEASKDSDDLSDAEREFLAKVKGLKFASSAVSFIEIFEGAESSFQSMLMSSNPSDVTEALRFFVKAKHFGLPCALTGMKQALALMWSNENNIQDEVLRAFMEVFVSVPGTEGKELLSENQIAQNFLDLVGEATVSELASIEEALGRLVKKEVIPPDVFSILWTMASQAEGQLRASAMLVLSMAASADPKIVDSAYRLQNLFDAGLGDYTEEHRDWQTARSASCALQRVARAKVDPSSAKYIILDLINERLVAVARGDWCDDTEEDTNAWFCAAEQAINAIFTISPAPEKVSMEILLGHQQCIFGDGSKESHSLRLSRFFFVLGHIALKLLIYTEILSSAVRRANAAKTVKKQESASSGNENKSADDGTTKAGGSDEEDDAIEAELGIAAQAEAETERKVAEISENEIVGRGMISLFTPMLLRVVANEDDAYCSPVLMQSATLALCKCMCISKTFSEKHLPLLFSVLSKAPNEDQDLRANIIIALGDLAFRFPNEVEPYTPKIYACLRDKSTRVRRHTLMVLTHLILNDMVKVKGNVCEIALCLQDNEPRIRDMARLLFHELSKRTNSPIYNLLPDIVSQLSQLHLKQEVFREIMLFLMSFIKKERQNEMLMEKLIQRFPKCTSINQKADLAYCIAQLKVNDKSIKCLNDTFKLYKDALFDEDVLKNFMNVVNKAKKNTKLDTKDAIEELESKLADAGVAGLDNERADAQAKKAKKRAAKRKAQKKEWKEDEEESSDDDEEEVDEMEFNASDSENIANNKPVRQKASSTKGLRTRRSRTRARA</sequence>
<reference evidence="9 10" key="1">
    <citation type="journal article" date="2012" name="Genome Biol.">
        <title>Genome and low-iron response of an oceanic diatom adapted to chronic iron limitation.</title>
        <authorList>
            <person name="Lommer M."/>
            <person name="Specht M."/>
            <person name="Roy A.S."/>
            <person name="Kraemer L."/>
            <person name="Andreson R."/>
            <person name="Gutowska M.A."/>
            <person name="Wolf J."/>
            <person name="Bergner S.V."/>
            <person name="Schilhabel M.B."/>
            <person name="Klostermeier U.C."/>
            <person name="Beiko R.G."/>
            <person name="Rosenstiel P."/>
            <person name="Hippler M."/>
            <person name="Laroche J."/>
        </authorList>
    </citation>
    <scope>NUCLEOTIDE SEQUENCE [LARGE SCALE GENOMIC DNA]</scope>
    <source>
        <strain evidence="9 10">CCMP1005</strain>
    </source>
</reference>
<gene>
    <name evidence="9" type="ORF">THAOC_14708</name>
</gene>
<dbReference type="InterPro" id="IPR011989">
    <property type="entry name" value="ARM-like"/>
</dbReference>
<evidence type="ECO:0000256" key="1">
    <source>
        <dbReference type="ARBA" id="ARBA00004123"/>
    </source>
</evidence>
<dbReference type="GO" id="GO:0005634">
    <property type="term" value="C:nucleus"/>
    <property type="evidence" value="ECO:0007669"/>
    <property type="project" value="UniProtKB-SubCell"/>
</dbReference>